<proteinExistence type="predicted"/>
<gene>
    <name evidence="3" type="ORF">DRJ04_06645</name>
</gene>
<sequence>MNPLKFQNHILILILSSLTLFTSIAAGSAQPLLPDTFYGTVEIAGIPAPNGTKIDVYLNGEYLECSYPRCQCQPPQEGNEGVSCVITEDGYYTIHITGGTAGDPVNFLINGVCVGSAKRGDYIKNINLSLSPTSSLNINATSEEGWINISKDISPELSLSIKTNRDVTNQPVTISIYKGDPISAFRLENNKSQLKTFEITIDNSIVDYAILRVYYSQEEIEGINENSLELYYYNESTGNWERVSHQGINKEKGYVWAEVTHFSTYGLFGEELFCGDGICSSEIGETCSSCPEDCGECSQPSNPASGGSSGGGGFFVSQPEECIPEWECSPWSQCINGSQTRKCVDVNNCSTTENKPPEKQACGLKSILTEECESGITRCVGKSLWKCENGVWKKIYECENGCSNGKCIESIEQNISSSTTNNKSSFPIAGLFTEEIKETLTAILLLIVIIIAILIYKIKFK</sequence>
<protein>
    <recommendedName>
        <fullName evidence="5">PGF-pre-PGF domain-containing protein</fullName>
    </recommendedName>
</protein>
<evidence type="ECO:0000313" key="4">
    <source>
        <dbReference type="Proteomes" id="UP000280417"/>
    </source>
</evidence>
<comment type="caution">
    <text evidence="3">The sequence shown here is derived from an EMBL/GenBank/DDBJ whole genome shotgun (WGS) entry which is preliminary data.</text>
</comment>
<keyword evidence="2" id="KW-0732">Signal</keyword>
<keyword evidence="1" id="KW-1133">Transmembrane helix</keyword>
<accession>A0A662DCZ9</accession>
<feature type="signal peptide" evidence="2">
    <location>
        <begin position="1"/>
        <end position="25"/>
    </location>
</feature>
<keyword evidence="1" id="KW-0472">Membrane</keyword>
<keyword evidence="1" id="KW-0812">Transmembrane</keyword>
<organism evidence="3 4">
    <name type="scientific">Aerophobetes bacterium</name>
    <dbReference type="NCBI Taxonomy" id="2030807"/>
    <lineage>
        <taxon>Bacteria</taxon>
        <taxon>Candidatus Aerophobota</taxon>
    </lineage>
</organism>
<dbReference type="AlphaFoldDB" id="A0A662DCZ9"/>
<reference evidence="3 4" key="1">
    <citation type="submission" date="2018-06" db="EMBL/GenBank/DDBJ databases">
        <title>Extensive metabolic versatility and redundancy in microbially diverse, dynamic hydrothermal sediments.</title>
        <authorList>
            <person name="Dombrowski N."/>
            <person name="Teske A."/>
            <person name="Baker B.J."/>
        </authorList>
    </citation>
    <scope>NUCLEOTIDE SEQUENCE [LARGE SCALE GENOMIC DNA]</scope>
    <source>
        <strain evidence="3">B3_G15</strain>
    </source>
</reference>
<feature type="chain" id="PRO_5024804430" description="PGF-pre-PGF domain-containing protein" evidence="2">
    <location>
        <begin position="26"/>
        <end position="461"/>
    </location>
</feature>
<evidence type="ECO:0000256" key="1">
    <source>
        <dbReference type="SAM" id="Phobius"/>
    </source>
</evidence>
<evidence type="ECO:0000313" key="3">
    <source>
        <dbReference type="EMBL" id="RLE12191.1"/>
    </source>
</evidence>
<name>A0A662DCZ9_UNCAE</name>
<dbReference type="EMBL" id="QMQA01000184">
    <property type="protein sequence ID" value="RLE12191.1"/>
    <property type="molecule type" value="Genomic_DNA"/>
</dbReference>
<dbReference type="Proteomes" id="UP000280417">
    <property type="component" value="Unassembled WGS sequence"/>
</dbReference>
<evidence type="ECO:0000256" key="2">
    <source>
        <dbReference type="SAM" id="SignalP"/>
    </source>
</evidence>
<evidence type="ECO:0008006" key="5">
    <source>
        <dbReference type="Google" id="ProtNLM"/>
    </source>
</evidence>
<feature type="transmembrane region" description="Helical" evidence="1">
    <location>
        <begin position="440"/>
        <end position="458"/>
    </location>
</feature>